<dbReference type="RefSeq" id="WP_244160034.1">
    <property type="nucleotide sequence ID" value="NZ_FNJL01000003.1"/>
</dbReference>
<dbReference type="PRINTS" id="PR00420">
    <property type="entry name" value="RNGMNOXGNASE"/>
</dbReference>
<dbReference type="InterPro" id="IPR036188">
    <property type="entry name" value="FAD/NAD-bd_sf"/>
</dbReference>
<dbReference type="SUPFAM" id="SSF51905">
    <property type="entry name" value="FAD/NAD(P)-binding domain"/>
    <property type="match status" value="1"/>
</dbReference>
<protein>
    <submittedName>
        <fullName evidence="3">Dehydrogenase (Flavoprotein)</fullName>
    </submittedName>
</protein>
<dbReference type="InterPro" id="IPR006076">
    <property type="entry name" value="FAD-dep_OxRdtase"/>
</dbReference>
<keyword evidence="1" id="KW-0560">Oxidoreductase</keyword>
<evidence type="ECO:0000256" key="1">
    <source>
        <dbReference type="ARBA" id="ARBA00023002"/>
    </source>
</evidence>
<dbReference type="Pfam" id="PF01266">
    <property type="entry name" value="DAO"/>
    <property type="match status" value="1"/>
</dbReference>
<feature type="domain" description="FAD dependent oxidoreductase" evidence="2">
    <location>
        <begin position="19"/>
        <end position="110"/>
    </location>
</feature>
<dbReference type="PANTHER" id="PTHR43422:SF3">
    <property type="entry name" value="THIAMINE THIAZOLE SYNTHASE"/>
    <property type="match status" value="1"/>
</dbReference>
<dbReference type="Gene3D" id="3.50.50.60">
    <property type="entry name" value="FAD/NAD(P)-binding domain"/>
    <property type="match status" value="1"/>
</dbReference>
<reference evidence="4" key="1">
    <citation type="submission" date="2016-10" db="EMBL/GenBank/DDBJ databases">
        <authorList>
            <person name="Varghese N."/>
            <person name="Submissions S."/>
        </authorList>
    </citation>
    <scope>NUCLEOTIDE SEQUENCE [LARGE SCALE GENOMIC DNA]</scope>
    <source>
        <strain evidence="4">DSM 17101</strain>
    </source>
</reference>
<dbReference type="GO" id="GO:0016491">
    <property type="term" value="F:oxidoreductase activity"/>
    <property type="evidence" value="ECO:0007669"/>
    <property type="project" value="UniProtKB-KW"/>
</dbReference>
<accession>A0A1H0MCB7</accession>
<dbReference type="Proteomes" id="UP000199317">
    <property type="component" value="Unassembled WGS sequence"/>
</dbReference>
<gene>
    <name evidence="3" type="ORF">SAMN04489708_103203</name>
</gene>
<name>A0A1H0MCB7_9BURK</name>
<keyword evidence="4" id="KW-1185">Reference proteome</keyword>
<proteinExistence type="predicted"/>
<evidence type="ECO:0000259" key="2">
    <source>
        <dbReference type="Pfam" id="PF01266"/>
    </source>
</evidence>
<organism evidence="3 4">
    <name type="scientific">Paracidovorax cattleyae</name>
    <dbReference type="NCBI Taxonomy" id="80868"/>
    <lineage>
        <taxon>Bacteria</taxon>
        <taxon>Pseudomonadati</taxon>
        <taxon>Pseudomonadota</taxon>
        <taxon>Betaproteobacteria</taxon>
        <taxon>Burkholderiales</taxon>
        <taxon>Comamonadaceae</taxon>
        <taxon>Paracidovorax</taxon>
    </lineage>
</organism>
<evidence type="ECO:0000313" key="3">
    <source>
        <dbReference type="EMBL" id="SDO77916.1"/>
    </source>
</evidence>
<sequence length="504" mass="52695">MRGPAHAEAVSGSPLEGTRVAVVGAGVAGLLSALAFARRGADVVILDRDAGALEVSHHDSPAGDTPFGEEWRKGTPQARHTHACAALGRRVLREHVPDLWESLLAAGAIEMPFGGRLLQDGATPRHDDAELFGLAVRRSLFESILRDVALSERRIQVRPSGAVTGLIGAPNGIPVVEGVRTAHGDVRADLTIDALGRASHFGTWLEGLGSPGPQGAAESCGLAYLTRWYRLARRPGIRLNAGFSAGGYGAASGCIACPADNGYLSVTLMVPQGDALQHALLDEAAFTAAAGLHPGMSPWLEPGVCVPLSPVLRWPGCENHYRRYVVDGRPVALGVIGAGDAVCATNPTYTRGMSLAARHAFAVADMVCAQGTGDLYRLAMGADAIGEAVLRPWFEDSVAQDRVRNAQWAGVAGHSRPGDGPTLQQLTAAAAHDDVVWHALARRSGMLDAPDAVFTRADVLDRARRALAQRPSGPQAGPSRNDLLALVARRPGAPAQATSWGGVS</sequence>
<dbReference type="EMBL" id="FNJL01000003">
    <property type="protein sequence ID" value="SDO77916.1"/>
    <property type="molecule type" value="Genomic_DNA"/>
</dbReference>
<dbReference type="PANTHER" id="PTHR43422">
    <property type="entry name" value="THIAMINE THIAZOLE SYNTHASE"/>
    <property type="match status" value="1"/>
</dbReference>
<evidence type="ECO:0000313" key="4">
    <source>
        <dbReference type="Proteomes" id="UP000199317"/>
    </source>
</evidence>
<dbReference type="AlphaFoldDB" id="A0A1H0MCB7"/>